<evidence type="ECO:0008006" key="4">
    <source>
        <dbReference type="Google" id="ProtNLM"/>
    </source>
</evidence>
<dbReference type="Proteomes" id="UP000570166">
    <property type="component" value="Unassembled WGS sequence"/>
</dbReference>
<evidence type="ECO:0000313" key="3">
    <source>
        <dbReference type="Proteomes" id="UP000570166"/>
    </source>
</evidence>
<gene>
    <name evidence="2" type="ORF">HZF05_01365</name>
</gene>
<evidence type="ECO:0000313" key="2">
    <source>
        <dbReference type="EMBL" id="MBA2932733.1"/>
    </source>
</evidence>
<dbReference type="EMBL" id="JACEIB010000001">
    <property type="protein sequence ID" value="MBA2932733.1"/>
    <property type="molecule type" value="Genomic_DNA"/>
</dbReference>
<feature type="signal peptide" evidence="1">
    <location>
        <begin position="1"/>
        <end position="26"/>
    </location>
</feature>
<name>A0A838KZQ0_9SPHN</name>
<keyword evidence="3" id="KW-1185">Reference proteome</keyword>
<accession>A0A838KZQ0</accession>
<sequence length="169" mass="17894">MTKEMVMRSVWLMAIVMLTGAAPLRADPPEPRCLVPSRVWDSAEPITAVRAVSGVPVVRPGGGVMIRLIDAAKVRFAVPLGRPVVDGDKGGLVIMKIPVPGTYRIALQHKAWIDVMRGGKVIASTAHAHGAPCSGIAKQVDFVLPRGVYTLQLSAAADETIGLSVTEQP</sequence>
<protein>
    <recommendedName>
        <fullName evidence="4">Homogentisate 1,2-dioxygenase</fullName>
    </recommendedName>
</protein>
<feature type="chain" id="PRO_5032410728" description="Homogentisate 1,2-dioxygenase" evidence="1">
    <location>
        <begin position="27"/>
        <end position="169"/>
    </location>
</feature>
<comment type="caution">
    <text evidence="2">The sequence shown here is derived from an EMBL/GenBank/DDBJ whole genome shotgun (WGS) entry which is preliminary data.</text>
</comment>
<evidence type="ECO:0000256" key="1">
    <source>
        <dbReference type="SAM" id="SignalP"/>
    </source>
</evidence>
<organism evidence="2 3">
    <name type="scientific">Sphingomonas chungangi</name>
    <dbReference type="NCBI Taxonomy" id="2683589"/>
    <lineage>
        <taxon>Bacteria</taxon>
        <taxon>Pseudomonadati</taxon>
        <taxon>Pseudomonadota</taxon>
        <taxon>Alphaproteobacteria</taxon>
        <taxon>Sphingomonadales</taxon>
        <taxon>Sphingomonadaceae</taxon>
        <taxon>Sphingomonas</taxon>
    </lineage>
</organism>
<dbReference type="AlphaFoldDB" id="A0A838KZQ0"/>
<proteinExistence type="predicted"/>
<keyword evidence="1" id="KW-0732">Signal</keyword>
<dbReference type="RefSeq" id="WP_160364828.1">
    <property type="nucleotide sequence ID" value="NZ_JACEIB010000001.1"/>
</dbReference>
<reference evidence="2 3" key="1">
    <citation type="submission" date="2020-07" db="EMBL/GenBank/DDBJ databases">
        <authorList>
            <person name="Sun Q."/>
        </authorList>
    </citation>
    <scope>NUCLEOTIDE SEQUENCE [LARGE SCALE GENOMIC DNA]</scope>
    <source>
        <strain evidence="2 3">CGMCC 1.13654</strain>
    </source>
</reference>